<keyword evidence="8 14" id="KW-0030">Aminoacyl-tRNA synthetase</keyword>
<dbReference type="InterPro" id="IPR002303">
    <property type="entry name" value="Valyl-tRNA_ligase"/>
</dbReference>
<dbReference type="InterPro" id="IPR001412">
    <property type="entry name" value="aa-tRNA-synth_I_CS"/>
</dbReference>
<keyword evidence="5 14" id="KW-0547">Nucleotide-binding</keyword>
<dbReference type="Gene3D" id="3.40.50.620">
    <property type="entry name" value="HUPs"/>
    <property type="match status" value="2"/>
</dbReference>
<comment type="similarity">
    <text evidence="13">Belongs to the class-I aminoacyl-tRNA synthetase family. ValS type 2 subfamily.</text>
</comment>
<keyword evidence="7 14" id="KW-0648">Protein biosynthesis</keyword>
<sequence>MPGLTETRWSKELELPIVQQWKDESAYKFKHNPQLPIFSIDTPPPYINAPVHIGHASTYVIMDMFARYKRMTGHNVIFPLGMDRNGLPIEMAAEKKYNIRLHETPREKFLEYCAQMLKEAGTHSLQTFFHAGIGFNEWKVGEEIGQMYETDSKEYRTLTQDTFIDLWHKGLVYEAKRLNNYCPGCRTTLSDSEIERKEKETFLNEVVFVETSTKEKLVIATTRPELLCTAAVIIYNPADERYQHLKDKKAIVPVYGFEIPIIPHTMADPNFGTGLAYMSRSAGDTEAIRFLIEQGIEAQGCIDETGRMTAEAGFLQGLKTKEAREKIIEKIREEGLLHAQKKIMHSVPICERSKDQIEFISMPELYVKQLHVKEEMKKIADQVTFYSPESKQILTDWIANVKIDWPISRRRYYGTEIPLWYCGKCHYAFVPPKGKYHQPWKDPCPIEECPECHSTEWKGETRVFDTWFDSSNSAAYILGKGRKDDFFLKHMPCTLRPQGKEIVRTWLYYSLLKHYLLHHKPLFENAFIHNHILDGKGIKMSKSLGNVIDPAEILQKFGAEPFRLWVGMEGNLSRTDLMCSMERIEGAGKTLTKFWNVARFVSGFKNPEGQIKLLPADEWVLMELSKLIQTCREGFERYDVFTPSTQLRYFLWETFASHYLELVKNRAYNEQGTFSSEEQNGALYTLHYCLDTLLQLYAPIIPIFTSYLYTALHEQDVHFTSYPEAEHQFTVLFSAEDLMQANSAIWKAKKEKGLSLKAPIRKAQLPIALKVIEKDLQIAHSIETITYGSHVAIEL</sequence>
<dbReference type="SUPFAM" id="SSF47323">
    <property type="entry name" value="Anticodon-binding domain of a subclass of class I aminoacyl-tRNA synthetases"/>
    <property type="match status" value="1"/>
</dbReference>
<dbReference type="Pfam" id="PF00133">
    <property type="entry name" value="tRNA-synt_1"/>
    <property type="match status" value="1"/>
</dbReference>
<evidence type="ECO:0000256" key="9">
    <source>
        <dbReference type="ARBA" id="ARBA00024407"/>
    </source>
</evidence>
<dbReference type="SUPFAM" id="SSF50677">
    <property type="entry name" value="ValRS/IleRS/LeuRS editing domain"/>
    <property type="match status" value="1"/>
</dbReference>
<evidence type="ECO:0000256" key="14">
    <source>
        <dbReference type="RuleBase" id="RU363035"/>
    </source>
</evidence>
<dbReference type="Proteomes" id="UP000596004">
    <property type="component" value="Chromosome"/>
</dbReference>
<dbReference type="GO" id="GO:0004832">
    <property type="term" value="F:valine-tRNA ligase activity"/>
    <property type="evidence" value="ECO:0007669"/>
    <property type="project" value="UniProtKB-EC"/>
</dbReference>
<dbReference type="GO" id="GO:0005524">
    <property type="term" value="F:ATP binding"/>
    <property type="evidence" value="ECO:0007669"/>
    <property type="project" value="UniProtKB-KW"/>
</dbReference>
<evidence type="ECO:0000256" key="5">
    <source>
        <dbReference type="ARBA" id="ARBA00022741"/>
    </source>
</evidence>
<dbReference type="PANTHER" id="PTHR11946:SF93">
    <property type="entry name" value="VALINE--TRNA LIGASE, CHLOROPLASTIC_MITOCHONDRIAL 2"/>
    <property type="match status" value="1"/>
</dbReference>
<keyword evidence="6 14" id="KW-0067">ATP-binding</keyword>
<reference evidence="17" key="1">
    <citation type="submission" date="2020-11" db="EMBL/GenBank/DDBJ databases">
        <title>Connecting structure to function with the recovery of over 1000 high-quality activated sludge metagenome-assembled genomes encoding full-length rRNA genes using long-read sequencing.</title>
        <authorList>
            <person name="Singleton C.M."/>
            <person name="Petriglieri F."/>
            <person name="Kristensen J.M."/>
            <person name="Kirkegaard R.H."/>
            <person name="Michaelsen T.Y."/>
            <person name="Andersen M.H."/>
            <person name="Karst S.M."/>
            <person name="Dueholm M.S."/>
            <person name="Nielsen P.H."/>
            <person name="Albertsen M."/>
        </authorList>
    </citation>
    <scope>NUCLEOTIDE SEQUENCE</scope>
    <source>
        <strain evidence="17">Fred_18-Q3-R57-64_BAT3C.431</strain>
    </source>
</reference>
<dbReference type="FunFam" id="3.40.50.620:FF:000192">
    <property type="entry name" value="Valine--tRNA ligase"/>
    <property type="match status" value="1"/>
</dbReference>
<comment type="subcellular location">
    <subcellularLocation>
        <location evidence="1">Cytoplasm</location>
    </subcellularLocation>
</comment>
<comment type="catalytic activity">
    <reaction evidence="11">
        <text>tRNA(Val) + L-valine + ATP = L-valyl-tRNA(Val) + AMP + diphosphate</text>
        <dbReference type="Rhea" id="RHEA:10704"/>
        <dbReference type="Rhea" id="RHEA-COMP:9672"/>
        <dbReference type="Rhea" id="RHEA-COMP:9708"/>
        <dbReference type="ChEBI" id="CHEBI:30616"/>
        <dbReference type="ChEBI" id="CHEBI:33019"/>
        <dbReference type="ChEBI" id="CHEBI:57762"/>
        <dbReference type="ChEBI" id="CHEBI:78442"/>
        <dbReference type="ChEBI" id="CHEBI:78537"/>
        <dbReference type="ChEBI" id="CHEBI:456215"/>
        <dbReference type="EC" id="6.1.1.9"/>
    </reaction>
</comment>
<dbReference type="AlphaFoldDB" id="A0A7T9DK87"/>
<keyword evidence="3" id="KW-0963">Cytoplasm</keyword>
<evidence type="ECO:0000259" key="15">
    <source>
        <dbReference type="Pfam" id="PF00133"/>
    </source>
</evidence>
<organism evidence="17">
    <name type="scientific">Candidatus Iainarchaeum sp</name>
    <dbReference type="NCBI Taxonomy" id="3101447"/>
    <lineage>
        <taxon>Archaea</taxon>
        <taxon>Candidatus Iainarchaeota</taxon>
        <taxon>Candidatus Iainarchaeia</taxon>
        <taxon>Candidatus Iainarchaeales</taxon>
        <taxon>Candidatus Iainarchaeaceae</taxon>
        <taxon>Candidatus Iainarchaeum</taxon>
    </lineage>
</organism>
<feature type="domain" description="Methionyl/Valyl/Leucyl/Isoleucyl-tRNA synthetase anticodon-binding" evidence="16">
    <location>
        <begin position="617"/>
        <end position="762"/>
    </location>
</feature>
<dbReference type="PROSITE" id="PS00178">
    <property type="entry name" value="AA_TRNA_LIGASE_I"/>
    <property type="match status" value="1"/>
</dbReference>
<gene>
    <name evidence="17" type="ORF">IPJ89_01290</name>
</gene>
<dbReference type="InterPro" id="IPR033705">
    <property type="entry name" value="Anticodon_Ia_Val"/>
</dbReference>
<dbReference type="EMBL" id="CP064981">
    <property type="protein sequence ID" value="QQR92862.1"/>
    <property type="molecule type" value="Genomic_DNA"/>
</dbReference>
<dbReference type="EC" id="6.1.1.9" evidence="2"/>
<dbReference type="GO" id="GO:0002161">
    <property type="term" value="F:aminoacyl-tRNA deacylase activity"/>
    <property type="evidence" value="ECO:0007669"/>
    <property type="project" value="InterPro"/>
</dbReference>
<dbReference type="InterPro" id="IPR014729">
    <property type="entry name" value="Rossmann-like_a/b/a_fold"/>
</dbReference>
<evidence type="ECO:0000313" key="17">
    <source>
        <dbReference type="EMBL" id="QQR92862.1"/>
    </source>
</evidence>
<dbReference type="InterPro" id="IPR002300">
    <property type="entry name" value="aa-tRNA-synth_Ia"/>
</dbReference>
<evidence type="ECO:0000256" key="12">
    <source>
        <dbReference type="ARBA" id="ARBA00055630"/>
    </source>
</evidence>
<evidence type="ECO:0000256" key="8">
    <source>
        <dbReference type="ARBA" id="ARBA00023146"/>
    </source>
</evidence>
<dbReference type="PRINTS" id="PR00986">
    <property type="entry name" value="TRNASYNTHVAL"/>
</dbReference>
<dbReference type="Gene3D" id="1.10.730.10">
    <property type="entry name" value="Isoleucyl-tRNA Synthetase, Domain 1"/>
    <property type="match status" value="1"/>
</dbReference>
<evidence type="ECO:0000256" key="1">
    <source>
        <dbReference type="ARBA" id="ARBA00004496"/>
    </source>
</evidence>
<dbReference type="InterPro" id="IPR013155">
    <property type="entry name" value="M/V/L/I-tRNA-synth_anticd-bd"/>
</dbReference>
<keyword evidence="4 14" id="KW-0436">Ligase</keyword>
<evidence type="ECO:0000256" key="3">
    <source>
        <dbReference type="ARBA" id="ARBA00022490"/>
    </source>
</evidence>
<comment type="function">
    <text evidence="12">Catalyzes the attachment of valine to tRNA(Val). As ValRS can inadvertently accommodate and process structurally similar amino acids such as threonine, to avoid such errors, it has a 'posttransfer' editing activity that hydrolyzes mischarged Thr-tRNA(Val) in a tRNA-dependent manner.</text>
</comment>
<evidence type="ECO:0000256" key="6">
    <source>
        <dbReference type="ARBA" id="ARBA00022840"/>
    </source>
</evidence>
<evidence type="ECO:0000256" key="10">
    <source>
        <dbReference type="ARBA" id="ARBA00029936"/>
    </source>
</evidence>
<dbReference type="PANTHER" id="PTHR11946">
    <property type="entry name" value="VALYL-TRNA SYNTHETASES"/>
    <property type="match status" value="1"/>
</dbReference>
<dbReference type="NCBIfam" id="NF009687">
    <property type="entry name" value="PRK13208.1"/>
    <property type="match status" value="1"/>
</dbReference>
<evidence type="ECO:0000256" key="4">
    <source>
        <dbReference type="ARBA" id="ARBA00022598"/>
    </source>
</evidence>
<name>A0A7T9DK87_9ARCH</name>
<accession>A0A7T9DK87</accession>
<evidence type="ECO:0000256" key="13">
    <source>
        <dbReference type="ARBA" id="ARBA00061452"/>
    </source>
</evidence>
<dbReference type="SUPFAM" id="SSF52374">
    <property type="entry name" value="Nucleotidylyl transferase"/>
    <property type="match status" value="1"/>
</dbReference>
<evidence type="ECO:0000256" key="2">
    <source>
        <dbReference type="ARBA" id="ARBA00013169"/>
    </source>
</evidence>
<dbReference type="InterPro" id="IPR009008">
    <property type="entry name" value="Val/Leu/Ile-tRNA-synth_edit"/>
</dbReference>
<protein>
    <recommendedName>
        <fullName evidence="9">Valine--tRNA ligase</fullName>
        <ecNumber evidence="2">6.1.1.9</ecNumber>
    </recommendedName>
    <alternativeName>
        <fullName evidence="10">Valyl-tRNA synthetase</fullName>
    </alternativeName>
</protein>
<evidence type="ECO:0000256" key="11">
    <source>
        <dbReference type="ARBA" id="ARBA00047552"/>
    </source>
</evidence>
<evidence type="ECO:0000256" key="7">
    <source>
        <dbReference type="ARBA" id="ARBA00022917"/>
    </source>
</evidence>
<evidence type="ECO:0000259" key="16">
    <source>
        <dbReference type="Pfam" id="PF08264"/>
    </source>
</evidence>
<feature type="domain" description="Aminoacyl-tRNA synthetase class Ia" evidence="15">
    <location>
        <begin position="17"/>
        <end position="567"/>
    </location>
</feature>
<dbReference type="Pfam" id="PF08264">
    <property type="entry name" value="Anticodon_1"/>
    <property type="match status" value="1"/>
</dbReference>
<proteinExistence type="inferred from homology"/>
<dbReference type="GO" id="GO:0005829">
    <property type="term" value="C:cytosol"/>
    <property type="evidence" value="ECO:0007669"/>
    <property type="project" value="TreeGrafter"/>
</dbReference>
<dbReference type="GO" id="GO:0006438">
    <property type="term" value="P:valyl-tRNA aminoacylation"/>
    <property type="evidence" value="ECO:0007669"/>
    <property type="project" value="InterPro"/>
</dbReference>
<dbReference type="CDD" id="cd07962">
    <property type="entry name" value="Anticodon_Ia_Val"/>
    <property type="match status" value="1"/>
</dbReference>
<dbReference type="InterPro" id="IPR009080">
    <property type="entry name" value="tRNAsynth_Ia_anticodon-bd"/>
</dbReference>